<dbReference type="PANTHER" id="PTHR10887">
    <property type="entry name" value="DNA2/NAM7 HELICASE FAMILY"/>
    <property type="match status" value="1"/>
</dbReference>
<keyword evidence="9" id="KW-1185">Reference proteome</keyword>
<sequence length="1435" mass="159854">MRRPRDASDGDEDPGDPSSAAFDGGGGGGEEERRQAAPPPGKDGPGDALWRWRSQTLSELVLSWSVDEILNKDLLRDKVSKIPEKFSSMEQYMTSFFGPLLEEVRDDMCSSMEDICTAPYAELLSVNSMRKGKGSYEISLGRWRGTPHGCGIDNYKPKSADVLLILETRPRNQSDILRHSESCVIVWISKVKGSKMTVKASRLMETGARGDLRRQMGINKYDKSYSDGLDESWDMLDQEAIRSKSSNSYVHNNVRKEPAKAEKFSGRYGQNKTETHDSSRRWSFYAIFLTNMVTYDRVWVVLRRGLTMDSKIIHSMLSRNNYAPGHCKYCSNSLDEIKDGLCKFKLNDSQRDAVASCILASECSHRSSVGLVWGPPGTGKTTTVAVMLQMLLMKEQRTLACAPTNMAVLQVASRLLELIGDFSPKQRYSLGDIILFGNKDRLQIGELLSKVYLDDRVQKLLTCFNRNHGWKYCVDSVMTFLINCISRYRMSVDIKQGNSDACNLTFKEYFTSRFSGLAKELAGCIDTFYDHLPRGSLGKNFDRMLFTKSLVDKLQQLLSADDVSDELLFTIFKPADELPDSSNIHDDLIDDAADDLHECDISTDSPLEIKSLCIKTLMTLSQMRLPCEDDELSIRDLCLKHAKLIFCTASSSFELFRLQSVRPISILVIDEAAQLKECESLVPLLLQGIEHVLLIGDENQLSALVKSKIAKDADFGRSLYQRLCTMGYSKHLLGVQYRMHPCISKFPNASFYDNQISDGPIVKQETYCKRLLPGPIYGAYSFIHIENDMEMLDSLGQSSKNMAEVAVAANLVERLAKECSEKRQRTSVGVISPYTAQVIALQDRLGRKFEKHEFLSVTVKSIDGFQGGEEDIILISTVRSNKDGKVGFLSDTGRINVALTRAKYCLWILGNGTTLLASNSIWADLVRDSKRRGCFFHAFGDKDLAEAVRLVTKPEQWKQREQRNDRSNLANRAPSWSSTRDVVTVRHNPQRKWNEHPVRTSNDRLEGYQGLPKQHPGLQSHSRLYREPLQSSFQTGNGRQTPRSAHMEESHGQTSALGAWQHPGSYCNREFQDRTVYPEAQNMVAYPYWDGSSQQRFNSYGVADSAFCRIGDGQFSGLQRRAPLGQIGSRGRGRPSCHERGGRGGWRDRHVYLRPEVPHSRVQIGASETALRIPLALGQRGTKRDWSEAESSDSPLQDNTKMRPECADLFPGQQYHGGSGEVTPKLHAPDQGGVKTDGCETEVPRLPVQDDSKSTPESAEQSRTTQDGSSGAFSHELPVSEQVGVEVDLGKAETSDIPCQALDGTSEESHELHIPEQRCMETDLCEGTSHAAYQFQDDSSGAALHGLIAPEEGGEEINVSEASDTASQALGGSSEGCLELPVPEQRRMKTDLCEVEPSDAPYQTQDGSSGAAPQLPTPEQRGTETDLCDAEASQE</sequence>
<feature type="region of interest" description="Disordered" evidence="5">
    <location>
        <begin position="1351"/>
        <end position="1435"/>
    </location>
</feature>
<keyword evidence="2" id="KW-0378">Hydrolase</keyword>
<reference evidence="8" key="1">
    <citation type="submission" date="2024-10" db="EMBL/GenBank/DDBJ databases">
        <authorList>
            <person name="Ryan C."/>
        </authorList>
    </citation>
    <scope>NUCLEOTIDE SEQUENCE [LARGE SCALE GENOMIC DNA]</scope>
</reference>
<feature type="region of interest" description="Disordered" evidence="5">
    <location>
        <begin position="956"/>
        <end position="1058"/>
    </location>
</feature>
<keyword evidence="3" id="KW-0347">Helicase</keyword>
<evidence type="ECO:0000313" key="8">
    <source>
        <dbReference type="EMBL" id="CAL4932020.1"/>
    </source>
</evidence>
<dbReference type="PANTHER" id="PTHR10887:SF520">
    <property type="entry name" value="P-LOOP CONTAINING NUCLEOSIDE TRIPHOSPHATE HYDROLASE SUPERFAMILY PROTEIN"/>
    <property type="match status" value="1"/>
</dbReference>
<feature type="compositionally biased region" description="Basic and acidic residues" evidence="5">
    <location>
        <begin position="956"/>
        <end position="966"/>
    </location>
</feature>
<keyword evidence="1" id="KW-0547">Nucleotide-binding</keyword>
<dbReference type="GO" id="GO:0005694">
    <property type="term" value="C:chromosome"/>
    <property type="evidence" value="ECO:0007669"/>
    <property type="project" value="UniProtKB-ARBA"/>
</dbReference>
<dbReference type="SUPFAM" id="SSF52540">
    <property type="entry name" value="P-loop containing nucleoside triphosphate hydrolases"/>
    <property type="match status" value="1"/>
</dbReference>
<evidence type="ECO:0000256" key="3">
    <source>
        <dbReference type="ARBA" id="ARBA00022806"/>
    </source>
</evidence>
<feature type="region of interest" description="Disordered" evidence="5">
    <location>
        <begin position="1"/>
        <end position="47"/>
    </location>
</feature>
<keyword evidence="4" id="KW-0067">ATP-binding</keyword>
<evidence type="ECO:0000256" key="2">
    <source>
        <dbReference type="ARBA" id="ARBA00022801"/>
    </source>
</evidence>
<evidence type="ECO:0000313" key="9">
    <source>
        <dbReference type="Proteomes" id="UP001497457"/>
    </source>
</evidence>
<dbReference type="EMBL" id="OZ075125">
    <property type="protein sequence ID" value="CAL4932020.1"/>
    <property type="molecule type" value="Genomic_DNA"/>
</dbReference>
<organism evidence="8 9">
    <name type="scientific">Urochloa decumbens</name>
    <dbReference type="NCBI Taxonomy" id="240449"/>
    <lineage>
        <taxon>Eukaryota</taxon>
        <taxon>Viridiplantae</taxon>
        <taxon>Streptophyta</taxon>
        <taxon>Embryophyta</taxon>
        <taxon>Tracheophyta</taxon>
        <taxon>Spermatophyta</taxon>
        <taxon>Magnoliopsida</taxon>
        <taxon>Liliopsida</taxon>
        <taxon>Poales</taxon>
        <taxon>Poaceae</taxon>
        <taxon>PACMAD clade</taxon>
        <taxon>Panicoideae</taxon>
        <taxon>Panicodae</taxon>
        <taxon>Paniceae</taxon>
        <taxon>Melinidinae</taxon>
        <taxon>Urochloa</taxon>
    </lineage>
</organism>
<feature type="compositionally biased region" description="Polar residues" evidence="5">
    <location>
        <begin position="967"/>
        <end position="981"/>
    </location>
</feature>
<feature type="compositionally biased region" description="Acidic residues" evidence="5">
    <location>
        <begin position="1426"/>
        <end position="1435"/>
    </location>
</feature>
<dbReference type="FunFam" id="3.40.50.300:FF:000326">
    <property type="entry name" value="P-loop containing nucleoside triphosphate hydrolase"/>
    <property type="match status" value="1"/>
</dbReference>
<feature type="domain" description="DNA2/NAM7 helicase helicase" evidence="6">
    <location>
        <begin position="345"/>
        <end position="708"/>
    </location>
</feature>
<evidence type="ECO:0000256" key="5">
    <source>
        <dbReference type="SAM" id="MobiDB-lite"/>
    </source>
</evidence>
<feature type="domain" description="DNA2/NAM7 helicase-like C-terminal" evidence="7">
    <location>
        <begin position="716"/>
        <end position="911"/>
    </location>
</feature>
<dbReference type="InterPro" id="IPR045055">
    <property type="entry name" value="DNA2/NAM7-like"/>
</dbReference>
<dbReference type="CDD" id="cd18808">
    <property type="entry name" value="SF1_C_Upf1"/>
    <property type="match status" value="1"/>
</dbReference>
<dbReference type="InterPro" id="IPR047187">
    <property type="entry name" value="SF1_C_Upf1"/>
</dbReference>
<evidence type="ECO:0000256" key="1">
    <source>
        <dbReference type="ARBA" id="ARBA00022741"/>
    </source>
</evidence>
<feature type="region of interest" description="Disordered" evidence="5">
    <location>
        <begin position="1124"/>
        <end position="1143"/>
    </location>
</feature>
<dbReference type="Pfam" id="PF13086">
    <property type="entry name" value="AAA_11"/>
    <property type="match status" value="1"/>
</dbReference>
<protein>
    <submittedName>
        <fullName evidence="8">Uncharacterized protein</fullName>
    </submittedName>
</protein>
<dbReference type="Gene3D" id="3.40.50.300">
    <property type="entry name" value="P-loop containing nucleotide triphosphate hydrolases"/>
    <property type="match status" value="2"/>
</dbReference>
<evidence type="ECO:0000259" key="6">
    <source>
        <dbReference type="Pfam" id="PF13086"/>
    </source>
</evidence>
<proteinExistence type="predicted"/>
<feature type="compositionally biased region" description="Basic and acidic residues" evidence="5">
    <location>
        <begin position="992"/>
        <end position="1006"/>
    </location>
</feature>
<dbReference type="InterPro" id="IPR027417">
    <property type="entry name" value="P-loop_NTPase"/>
</dbReference>
<feature type="compositionally biased region" description="Polar residues" evidence="5">
    <location>
        <begin position="1255"/>
        <end position="1272"/>
    </location>
</feature>
<name>A0ABC8XTX1_9POAL</name>
<dbReference type="InterPro" id="IPR041677">
    <property type="entry name" value="DNA2/NAM7_AAA_11"/>
</dbReference>
<dbReference type="GO" id="GO:0016787">
    <property type="term" value="F:hydrolase activity"/>
    <property type="evidence" value="ECO:0007669"/>
    <property type="project" value="UniProtKB-KW"/>
</dbReference>
<evidence type="ECO:0000259" key="7">
    <source>
        <dbReference type="Pfam" id="PF13087"/>
    </source>
</evidence>
<gene>
    <name evidence="8" type="ORF">URODEC1_LOCUS27379</name>
</gene>
<feature type="compositionally biased region" description="Polar residues" evidence="5">
    <location>
        <begin position="1029"/>
        <end position="1043"/>
    </location>
</feature>
<dbReference type="GO" id="GO:0005524">
    <property type="term" value="F:ATP binding"/>
    <property type="evidence" value="ECO:0007669"/>
    <property type="project" value="UniProtKB-KW"/>
</dbReference>
<dbReference type="InterPro" id="IPR041679">
    <property type="entry name" value="DNA2/NAM7-like_C"/>
</dbReference>
<feature type="region of interest" description="Disordered" evidence="5">
    <location>
        <begin position="1175"/>
        <end position="1274"/>
    </location>
</feature>
<dbReference type="GO" id="GO:0004386">
    <property type="term" value="F:helicase activity"/>
    <property type="evidence" value="ECO:0007669"/>
    <property type="project" value="UniProtKB-KW"/>
</dbReference>
<dbReference type="Proteomes" id="UP001497457">
    <property type="component" value="Chromosome 15b"/>
</dbReference>
<evidence type="ECO:0000256" key="4">
    <source>
        <dbReference type="ARBA" id="ARBA00022840"/>
    </source>
</evidence>
<accession>A0ABC8XTX1</accession>
<dbReference type="Pfam" id="PF13087">
    <property type="entry name" value="AAA_12"/>
    <property type="match status" value="1"/>
</dbReference>
<feature type="compositionally biased region" description="Polar residues" evidence="5">
    <location>
        <begin position="1360"/>
        <end position="1371"/>
    </location>
</feature>